<dbReference type="GO" id="GO:0050136">
    <property type="term" value="F:NADH dehydrogenase (quinone) (non-electrogenic) activity"/>
    <property type="evidence" value="ECO:0007669"/>
    <property type="project" value="UniProtKB-UniRule"/>
</dbReference>
<dbReference type="Pfam" id="PF00361">
    <property type="entry name" value="Proton_antipo_M"/>
    <property type="match status" value="1"/>
</dbReference>
<feature type="transmembrane region" description="Helical" evidence="5">
    <location>
        <begin position="135"/>
        <end position="152"/>
    </location>
</feature>
<dbReference type="GO" id="GO:0005886">
    <property type="term" value="C:plasma membrane"/>
    <property type="evidence" value="ECO:0007669"/>
    <property type="project" value="UniProtKB-SubCell"/>
</dbReference>
<proteinExistence type="inferred from homology"/>
<comment type="similarity">
    <text evidence="5">Belongs to the complex I subunit 2 family.</text>
</comment>
<keyword evidence="2 5" id="KW-0812">Transmembrane</keyword>
<comment type="subunit">
    <text evidence="5">NDH-1 is composed of 14 different subunits. Subunits NuoA, H, J, K, L, M, N constitute the membrane sector of the complex.</text>
</comment>
<evidence type="ECO:0000256" key="6">
    <source>
        <dbReference type="RuleBase" id="RU000320"/>
    </source>
</evidence>
<evidence type="ECO:0000313" key="8">
    <source>
        <dbReference type="EMBL" id="SEJ14188.1"/>
    </source>
</evidence>
<keyword evidence="5" id="KW-1003">Cell membrane</keyword>
<dbReference type="GO" id="GO:0012505">
    <property type="term" value="C:endomembrane system"/>
    <property type="evidence" value="ECO:0007669"/>
    <property type="project" value="UniProtKB-SubCell"/>
</dbReference>
<feature type="transmembrane region" description="Helical" evidence="5">
    <location>
        <begin position="191"/>
        <end position="213"/>
    </location>
</feature>
<dbReference type="GO" id="GO:0008137">
    <property type="term" value="F:NADH dehydrogenase (ubiquinone) activity"/>
    <property type="evidence" value="ECO:0007669"/>
    <property type="project" value="InterPro"/>
</dbReference>
<protein>
    <recommendedName>
        <fullName evidence="5">NADH-quinone oxidoreductase subunit N</fullName>
        <ecNumber evidence="5">7.1.1.-</ecNumber>
    </recommendedName>
    <alternativeName>
        <fullName evidence="5">NADH dehydrogenase I subunit N</fullName>
    </alternativeName>
    <alternativeName>
        <fullName evidence="5">NDH-1 subunit N</fullName>
    </alternativeName>
</protein>
<dbReference type="OrthoDB" id="9811718at2"/>
<keyword evidence="5" id="KW-0874">Quinone</keyword>
<feature type="transmembrane region" description="Helical" evidence="5">
    <location>
        <begin position="442"/>
        <end position="470"/>
    </location>
</feature>
<dbReference type="STRING" id="1043493.SAMN05421637_0925"/>
<keyword evidence="5" id="KW-0520">NAD</keyword>
<evidence type="ECO:0000313" key="9">
    <source>
        <dbReference type="Proteomes" id="UP000183315"/>
    </source>
</evidence>
<feature type="domain" description="NADH:quinone oxidoreductase/Mrp antiporter transmembrane" evidence="7">
    <location>
        <begin position="156"/>
        <end position="454"/>
    </location>
</feature>
<feature type="transmembrane region" description="Helical" evidence="5">
    <location>
        <begin position="45"/>
        <end position="64"/>
    </location>
</feature>
<comment type="function">
    <text evidence="5">NDH-1 shuttles electrons from NADH, via FMN and iron-sulfur (Fe-S) centers, to quinones in the respiratory chain. The immediate electron acceptor for the enzyme in this species is believed to be a menaquinone. Couples the redox reaction to proton translocation (for every two electrons transferred, four hydrogen ions are translocated across the cytoplasmic membrane), and thus conserves the redox energy in a proton gradient.</text>
</comment>
<keyword evidence="5" id="KW-1278">Translocase</keyword>
<feature type="transmembrane region" description="Helical" evidence="5">
    <location>
        <begin position="407"/>
        <end position="430"/>
    </location>
</feature>
<comment type="catalytic activity">
    <reaction evidence="5">
        <text>a quinone + NADH + 5 H(+)(in) = a quinol + NAD(+) + 4 H(+)(out)</text>
        <dbReference type="Rhea" id="RHEA:57888"/>
        <dbReference type="ChEBI" id="CHEBI:15378"/>
        <dbReference type="ChEBI" id="CHEBI:24646"/>
        <dbReference type="ChEBI" id="CHEBI:57540"/>
        <dbReference type="ChEBI" id="CHEBI:57945"/>
        <dbReference type="ChEBI" id="CHEBI:132124"/>
    </reaction>
</comment>
<dbReference type="Proteomes" id="UP000183315">
    <property type="component" value="Unassembled WGS sequence"/>
</dbReference>
<dbReference type="InterPro" id="IPR010096">
    <property type="entry name" value="NADH-Q_OxRdtase_suN/2"/>
</dbReference>
<dbReference type="AlphaFoldDB" id="A0A1H6WB43"/>
<evidence type="ECO:0000256" key="1">
    <source>
        <dbReference type="ARBA" id="ARBA00004127"/>
    </source>
</evidence>
<feature type="transmembrane region" description="Helical" evidence="5">
    <location>
        <begin position="356"/>
        <end position="376"/>
    </location>
</feature>
<feature type="transmembrane region" description="Helical" evidence="5">
    <location>
        <begin position="491"/>
        <end position="514"/>
    </location>
</feature>
<dbReference type="NCBIfam" id="NF004441">
    <property type="entry name" value="PRK05777.1-4"/>
    <property type="match status" value="1"/>
</dbReference>
<comment type="subcellular location">
    <subcellularLocation>
        <location evidence="5">Cell membrane</location>
        <topology evidence="5">Multi-pass membrane protein</topology>
    </subcellularLocation>
    <subcellularLocation>
        <location evidence="1">Endomembrane system</location>
        <topology evidence="1">Multi-pass membrane protein</topology>
    </subcellularLocation>
    <subcellularLocation>
        <location evidence="6">Membrane</location>
        <topology evidence="6">Multi-pass membrane protein</topology>
    </subcellularLocation>
</comment>
<evidence type="ECO:0000259" key="7">
    <source>
        <dbReference type="Pfam" id="PF00361"/>
    </source>
</evidence>
<keyword evidence="5" id="KW-0813">Transport</keyword>
<dbReference type="PANTHER" id="PTHR22773">
    <property type="entry name" value="NADH DEHYDROGENASE"/>
    <property type="match status" value="1"/>
</dbReference>
<feature type="transmembrane region" description="Helical" evidence="5">
    <location>
        <begin position="12"/>
        <end position="33"/>
    </location>
</feature>
<name>A0A1H6WB43_9MICO</name>
<dbReference type="GO" id="GO:0042773">
    <property type="term" value="P:ATP synthesis coupled electron transport"/>
    <property type="evidence" value="ECO:0007669"/>
    <property type="project" value="InterPro"/>
</dbReference>
<evidence type="ECO:0000256" key="4">
    <source>
        <dbReference type="ARBA" id="ARBA00023136"/>
    </source>
</evidence>
<dbReference type="RefSeq" id="WP_042213261.1">
    <property type="nucleotide sequence ID" value="NZ_BBLU01000003.1"/>
</dbReference>
<evidence type="ECO:0000256" key="5">
    <source>
        <dbReference type="HAMAP-Rule" id="MF_00445"/>
    </source>
</evidence>
<dbReference type="EMBL" id="FNZI01000002">
    <property type="protein sequence ID" value="SEJ14188.1"/>
    <property type="molecule type" value="Genomic_DNA"/>
</dbReference>
<dbReference type="HAMAP" id="MF_00445">
    <property type="entry name" value="NDH1_NuoN_1"/>
    <property type="match status" value="1"/>
</dbReference>
<feature type="transmembrane region" description="Helical" evidence="5">
    <location>
        <begin position="331"/>
        <end position="350"/>
    </location>
</feature>
<dbReference type="eggNOG" id="COG1007">
    <property type="taxonomic scope" value="Bacteria"/>
</dbReference>
<gene>
    <name evidence="5" type="primary">nuoN</name>
    <name evidence="8" type="ORF">SAMN05421637_0925</name>
</gene>
<reference evidence="9" key="1">
    <citation type="submission" date="2016-10" db="EMBL/GenBank/DDBJ databases">
        <authorList>
            <person name="Varghese N."/>
        </authorList>
    </citation>
    <scope>NUCLEOTIDE SEQUENCE [LARGE SCALE GENOMIC DNA]</scope>
    <source>
        <strain evidence="9">DSM 24868</strain>
    </source>
</reference>
<feature type="transmembrane region" description="Helical" evidence="5">
    <location>
        <begin position="219"/>
        <end position="250"/>
    </location>
</feature>
<dbReference type="NCBIfam" id="TIGR01770">
    <property type="entry name" value="NDH_I_N"/>
    <property type="match status" value="1"/>
</dbReference>
<accession>A0A1H6WB43</accession>
<dbReference type="EC" id="7.1.1.-" evidence="5"/>
<evidence type="ECO:0000256" key="2">
    <source>
        <dbReference type="ARBA" id="ARBA00022692"/>
    </source>
</evidence>
<feature type="transmembrane region" description="Helical" evidence="5">
    <location>
        <begin position="158"/>
        <end position="179"/>
    </location>
</feature>
<sequence>MTFTTPEIAWAPLAPLMIVLGAAAAAILVESFVRAPERRRAVQLLLSLVALLAAAGTAVVQWATLDGAGTVVLADMVTVDRQALAWQVLILVFGVLGTLLFASRTRAGEEAFTPLGSVAPGSTEETLARRKGFQVTEVFPLALFAVGGMMLFTAVTDLIFLFVALEVFSLPLYILVALARRRRFLSHEGALKYFLLGAFSSAILLFGAAFLYGATGTTAYAGISAGIATAAGVDPLILAGAVMVIVGLLFKIGAVPFHSWTPDAYQGAPTPVTAFMGAATKAAATAALLRVVYEAFYGLEWELSWLIWIVAIASMLLGTVVALVQTDLKRMLAYSSVAHAGFILVAFAGFPDGALSALPFYLASYGLATMGAFAVISQVREKAEDGAVLGEATRLGQWAGLGRRSPLLAGAMALFLLSFAGIPLTAGFIGKFVAFAAAVSEGAWPLVLIAVIASAAAAFFYVRLIVLMFLTDVPEGQEDAVEIEFSPYARIVVLVTAALVILLGIVPGPVLSAFENAGVLLLGAAG</sequence>
<evidence type="ECO:0000256" key="3">
    <source>
        <dbReference type="ARBA" id="ARBA00022989"/>
    </source>
</evidence>
<dbReference type="InterPro" id="IPR001750">
    <property type="entry name" value="ND/Mrp_TM"/>
</dbReference>
<organism evidence="8 9">
    <name type="scientific">Demequina mangrovi</name>
    <dbReference type="NCBI Taxonomy" id="1043493"/>
    <lineage>
        <taxon>Bacteria</taxon>
        <taxon>Bacillati</taxon>
        <taxon>Actinomycetota</taxon>
        <taxon>Actinomycetes</taxon>
        <taxon>Micrococcales</taxon>
        <taxon>Demequinaceae</taxon>
        <taxon>Demequina</taxon>
    </lineage>
</organism>
<dbReference type="GO" id="GO:0048038">
    <property type="term" value="F:quinone binding"/>
    <property type="evidence" value="ECO:0007669"/>
    <property type="project" value="UniProtKB-KW"/>
</dbReference>
<feature type="transmembrane region" description="Helical" evidence="5">
    <location>
        <begin position="305"/>
        <end position="324"/>
    </location>
</feature>
<feature type="transmembrane region" description="Helical" evidence="5">
    <location>
        <begin position="271"/>
        <end position="293"/>
    </location>
</feature>
<keyword evidence="3 5" id="KW-1133">Transmembrane helix</keyword>
<keyword evidence="9" id="KW-1185">Reference proteome</keyword>
<feature type="transmembrane region" description="Helical" evidence="5">
    <location>
        <begin position="84"/>
        <end position="102"/>
    </location>
</feature>
<keyword evidence="4 5" id="KW-0472">Membrane</keyword>